<dbReference type="Proteomes" id="UP000316476">
    <property type="component" value="Unassembled WGS sequence"/>
</dbReference>
<dbReference type="EMBL" id="SJPZ01000002">
    <property type="protein sequence ID" value="TWU61743.1"/>
    <property type="molecule type" value="Genomic_DNA"/>
</dbReference>
<evidence type="ECO:0000313" key="3">
    <source>
        <dbReference type="Proteomes" id="UP000316476"/>
    </source>
</evidence>
<evidence type="ECO:0000313" key="2">
    <source>
        <dbReference type="EMBL" id="TWU61743.1"/>
    </source>
</evidence>
<protein>
    <submittedName>
        <fullName evidence="2">Uncharacterized protein</fullName>
    </submittedName>
</protein>
<feature type="region of interest" description="Disordered" evidence="1">
    <location>
        <begin position="62"/>
        <end position="87"/>
    </location>
</feature>
<gene>
    <name evidence="2" type="ORF">V7x_34310</name>
</gene>
<proteinExistence type="predicted"/>
<reference evidence="2 3" key="1">
    <citation type="submission" date="2019-02" db="EMBL/GenBank/DDBJ databases">
        <title>Deep-cultivation of Planctomycetes and their phenomic and genomic characterization uncovers novel biology.</title>
        <authorList>
            <person name="Wiegand S."/>
            <person name="Jogler M."/>
            <person name="Boedeker C."/>
            <person name="Pinto D."/>
            <person name="Vollmers J."/>
            <person name="Rivas-Marin E."/>
            <person name="Kohn T."/>
            <person name="Peeters S.H."/>
            <person name="Heuer A."/>
            <person name="Rast P."/>
            <person name="Oberbeckmann S."/>
            <person name="Bunk B."/>
            <person name="Jeske O."/>
            <person name="Meyerdierks A."/>
            <person name="Storesund J.E."/>
            <person name="Kallscheuer N."/>
            <person name="Luecker S."/>
            <person name="Lage O.M."/>
            <person name="Pohl T."/>
            <person name="Merkel B.J."/>
            <person name="Hornburger P."/>
            <person name="Mueller R.-W."/>
            <person name="Bruemmer F."/>
            <person name="Labrenz M."/>
            <person name="Spormann A.M."/>
            <person name="Op Den Camp H."/>
            <person name="Overmann J."/>
            <person name="Amann R."/>
            <person name="Jetten M.S.M."/>
            <person name="Mascher T."/>
            <person name="Medema M.H."/>
            <person name="Devos D.P."/>
            <person name="Kaster A.-K."/>
            <person name="Ovreas L."/>
            <person name="Rohde M."/>
            <person name="Galperin M.Y."/>
            <person name="Jogler C."/>
        </authorList>
    </citation>
    <scope>NUCLEOTIDE SEQUENCE [LARGE SCALE GENOMIC DNA]</scope>
    <source>
        <strain evidence="2 3">V7</strain>
    </source>
</reference>
<organism evidence="2 3">
    <name type="scientific">Crateriforma conspicua</name>
    <dbReference type="NCBI Taxonomy" id="2527996"/>
    <lineage>
        <taxon>Bacteria</taxon>
        <taxon>Pseudomonadati</taxon>
        <taxon>Planctomycetota</taxon>
        <taxon>Planctomycetia</taxon>
        <taxon>Planctomycetales</taxon>
        <taxon>Planctomycetaceae</taxon>
        <taxon>Crateriforma</taxon>
    </lineage>
</organism>
<sequence>MSSVPVADEKLSQLRVGSITAKLSSWQGHARLRDILPHFSFRPEFGIRGLGQQCRKILQNLVNPGPSPDPHPHTRSPIPHALRDRASDRTCVEWPHRKMRTDGTAHEKTRQPPMTVDCRAFEVHSMSSLAAAPDGEDGLVAHDRNSPPHAIGTDGVWSLGPVTISLVRRCGCPASRRSNPIRRVRAVALHLRRPMTRRRPR</sequence>
<accession>A0A5C6FN12</accession>
<evidence type="ECO:0000256" key="1">
    <source>
        <dbReference type="SAM" id="MobiDB-lite"/>
    </source>
</evidence>
<dbReference type="AlphaFoldDB" id="A0A5C6FN12"/>
<comment type="caution">
    <text evidence="2">The sequence shown here is derived from an EMBL/GenBank/DDBJ whole genome shotgun (WGS) entry which is preliminary data.</text>
</comment>
<name>A0A5C6FN12_9PLAN</name>